<sequence>MAKNFEIQMQEKKPNFPNNLLLLLPKLHFNTRRGVEVVIEKKPNEKQLGDDDKKICKAADVVKLSEPRPVVPPLLTLEADDTGTTSNQIILWQVSETKPYSAFPF</sequence>
<gene>
    <name evidence="1" type="ORF">V6N12_070027</name>
</gene>
<protein>
    <submittedName>
        <fullName evidence="1">Uncharacterized protein</fullName>
    </submittedName>
</protein>
<proteinExistence type="predicted"/>
<evidence type="ECO:0000313" key="1">
    <source>
        <dbReference type="EMBL" id="KAK8579717.1"/>
    </source>
</evidence>
<evidence type="ECO:0000313" key="2">
    <source>
        <dbReference type="Proteomes" id="UP001472677"/>
    </source>
</evidence>
<name>A0ABR2FFJ9_9ROSI</name>
<accession>A0ABR2FFJ9</accession>
<keyword evidence="2" id="KW-1185">Reference proteome</keyword>
<dbReference type="EMBL" id="JBBPBM010000006">
    <property type="protein sequence ID" value="KAK8579717.1"/>
    <property type="molecule type" value="Genomic_DNA"/>
</dbReference>
<reference evidence="1 2" key="1">
    <citation type="journal article" date="2024" name="G3 (Bethesda)">
        <title>Genome assembly of Hibiscus sabdariffa L. provides insights into metabolisms of medicinal natural products.</title>
        <authorList>
            <person name="Kim T."/>
        </authorList>
    </citation>
    <scope>NUCLEOTIDE SEQUENCE [LARGE SCALE GENOMIC DNA]</scope>
    <source>
        <strain evidence="1">TK-2024</strain>
        <tissue evidence="1">Old leaves</tissue>
    </source>
</reference>
<comment type="caution">
    <text evidence="1">The sequence shown here is derived from an EMBL/GenBank/DDBJ whole genome shotgun (WGS) entry which is preliminary data.</text>
</comment>
<organism evidence="1 2">
    <name type="scientific">Hibiscus sabdariffa</name>
    <name type="common">roselle</name>
    <dbReference type="NCBI Taxonomy" id="183260"/>
    <lineage>
        <taxon>Eukaryota</taxon>
        <taxon>Viridiplantae</taxon>
        <taxon>Streptophyta</taxon>
        <taxon>Embryophyta</taxon>
        <taxon>Tracheophyta</taxon>
        <taxon>Spermatophyta</taxon>
        <taxon>Magnoliopsida</taxon>
        <taxon>eudicotyledons</taxon>
        <taxon>Gunneridae</taxon>
        <taxon>Pentapetalae</taxon>
        <taxon>rosids</taxon>
        <taxon>malvids</taxon>
        <taxon>Malvales</taxon>
        <taxon>Malvaceae</taxon>
        <taxon>Malvoideae</taxon>
        <taxon>Hibiscus</taxon>
    </lineage>
</organism>
<dbReference type="Proteomes" id="UP001472677">
    <property type="component" value="Unassembled WGS sequence"/>
</dbReference>